<gene>
    <name evidence="8" type="ORF">N0F65_005373</name>
</gene>
<name>A0AAV2YI04_9STRA</name>
<evidence type="ECO:0000313" key="8">
    <source>
        <dbReference type="EMBL" id="DAZ94610.1"/>
    </source>
</evidence>
<proteinExistence type="inferred from homology"/>
<keyword evidence="5" id="KW-0472">Membrane</keyword>
<dbReference type="CDD" id="cd05379">
    <property type="entry name" value="CAP_bacterial"/>
    <property type="match status" value="1"/>
</dbReference>
<dbReference type="Gene3D" id="3.40.50.1820">
    <property type="entry name" value="alpha/beta hydrolase"/>
    <property type="match status" value="2"/>
</dbReference>
<feature type="region of interest" description="Disordered" evidence="4">
    <location>
        <begin position="654"/>
        <end position="683"/>
    </location>
</feature>
<evidence type="ECO:0008006" key="10">
    <source>
        <dbReference type="Google" id="ProtNLM"/>
    </source>
</evidence>
<keyword evidence="2" id="KW-0378">Hydrolase</keyword>
<protein>
    <recommendedName>
        <fullName evidence="10">Alpha/beta hydrolase fold-3 domain-containing protein</fullName>
    </recommendedName>
</protein>
<dbReference type="InterPro" id="IPR029058">
    <property type="entry name" value="AB_hydrolase_fold"/>
</dbReference>
<comment type="caution">
    <text evidence="8">The sequence shown here is derived from an EMBL/GenBank/DDBJ whole genome shotgun (WGS) entry which is preliminary data.</text>
</comment>
<evidence type="ECO:0000313" key="9">
    <source>
        <dbReference type="Proteomes" id="UP001146120"/>
    </source>
</evidence>
<organism evidence="8 9">
    <name type="scientific">Lagenidium giganteum</name>
    <dbReference type="NCBI Taxonomy" id="4803"/>
    <lineage>
        <taxon>Eukaryota</taxon>
        <taxon>Sar</taxon>
        <taxon>Stramenopiles</taxon>
        <taxon>Oomycota</taxon>
        <taxon>Peronosporomycetes</taxon>
        <taxon>Pythiales</taxon>
        <taxon>Pythiaceae</taxon>
    </lineage>
</organism>
<dbReference type="PANTHER" id="PTHR48081">
    <property type="entry name" value="AB HYDROLASE SUPERFAMILY PROTEIN C4A8.06C"/>
    <property type="match status" value="1"/>
</dbReference>
<sequence>MVEATAVREESAPKPDVSNGLQGYHAPYVIPGFAALLALAVWVNEVHLHWIGIPHALILFNICLLLVVHEGLRPHVMNLWQIYALVLLIVWTLLKTMFAYRARGGHPKFPEWTIWWECFQAISYAVGTRTGAHIVKIPNAQIFRRNTEVIGAIIGPISCWQHGTNFEKWQYNGLTHLWVKPKRSDPTKTVMYILYFHGGGYALMSPDLYVGFSNRLMQHIQDLLAAKAIEDVEVHVLLANYHKIPEFQHPVPVDDALVMYEFLVKELNVSPTNVVLAGDSAGAGLVMSTLLRLRDSSRQLPLAAICSCPFVDMTDDEPDAQHCFITKAMINAIRPRYVPSGCHTRPETWKCASSVHCSLTSLPAMLIQTAELDLVHQHALRLAKRAQADGVAVVLDVHKNMPHVFTFFPKFILPASEIGIQRMAAFAVAQWQARNSSTMNMSLIAASLMAAVATVSAWEYTHDLRAIEGQDCDLEGAALYNVVGGYYECSDACFRDSRCTHWTWSTEDGGLCEIKTSPTGTIGGVEGSGCGYIIDRFYSHLYGRNPSENNTGDNDTDYNNDGGDANSDNNNAIASRFGGVESPAPAPSPANNNNNHASTTTPTITPAPSPASNTNAGSYSNGMSAAETTEMLNKINEFRARFDRPALVLNQKLMQSADDHSRDQASRCKMGHTGSDGSAPWDRAQRRSYESGSVWENVAANQKTVDEVMDAWWNSKGHRDNILEPTVTEIAAIAVSTVVVYATRGFKPIFPEWTLLYEIAQRGARCCMQQCGHRFVELPFARVLRQQSAFFGTLFSFVAEKAPGVTVETVHHLDMDHVWLRAPQGHGKRYVVVYYHGGGYSINSPQFYVDFCLRVQQRVLKLLKDTEPTASVDVLLANYRKIPEHPFPAPAEDAFTMYQFVLAQTELPASHVIVAGDSAGGGLVMSVLLRLREAAQSMPLAAVVSFPYVDLSGTEKDADSPHCMLSQRFTDAIRETYVPAGSDESTWKDASAVHCDLHGLPPTLIQTSDGDLLYQHAVRLRNKMKTDGCAQVEWDCYPHMPHVFHLFPPFMLPHASKAINAMAGFIVRKVTDAKAA</sequence>
<evidence type="ECO:0000256" key="3">
    <source>
        <dbReference type="PROSITE-ProRule" id="PRU10038"/>
    </source>
</evidence>
<keyword evidence="5" id="KW-0812">Transmembrane</keyword>
<dbReference type="AlphaFoldDB" id="A0AAV2YI04"/>
<dbReference type="SUPFAM" id="SSF53474">
    <property type="entry name" value="alpha/beta-Hydrolases"/>
    <property type="match status" value="2"/>
</dbReference>
<feature type="transmembrane region" description="Helical" evidence="5">
    <location>
        <begin position="25"/>
        <end position="43"/>
    </location>
</feature>
<dbReference type="PROSITE" id="PS01174">
    <property type="entry name" value="LIPASE_GDXG_SER"/>
    <property type="match status" value="2"/>
</dbReference>
<reference evidence="8" key="1">
    <citation type="submission" date="2022-11" db="EMBL/GenBank/DDBJ databases">
        <authorList>
            <person name="Morgan W.R."/>
            <person name="Tartar A."/>
        </authorList>
    </citation>
    <scope>NUCLEOTIDE SEQUENCE</scope>
    <source>
        <strain evidence="8">ARSEF 373</strain>
    </source>
</reference>
<evidence type="ECO:0000256" key="1">
    <source>
        <dbReference type="ARBA" id="ARBA00010515"/>
    </source>
</evidence>
<dbReference type="GO" id="GO:0016787">
    <property type="term" value="F:hydrolase activity"/>
    <property type="evidence" value="ECO:0007669"/>
    <property type="project" value="UniProtKB-KW"/>
</dbReference>
<feature type="transmembrane region" description="Helical" evidence="5">
    <location>
        <begin position="80"/>
        <end position="100"/>
    </location>
</feature>
<comment type="similarity">
    <text evidence="1">Belongs to the 'GDXG' lipolytic enzyme family.</text>
</comment>
<keyword evidence="9" id="KW-1185">Reference proteome</keyword>
<evidence type="ECO:0000256" key="2">
    <source>
        <dbReference type="ARBA" id="ARBA00022801"/>
    </source>
</evidence>
<dbReference type="InterPro" id="IPR013094">
    <property type="entry name" value="AB_hydrolase_3"/>
</dbReference>
<feature type="domain" description="Alpha/beta hydrolase fold-3" evidence="7">
    <location>
        <begin position="832"/>
        <end position="1045"/>
    </location>
</feature>
<feature type="compositionally biased region" description="Low complexity" evidence="4">
    <location>
        <begin position="589"/>
        <end position="614"/>
    </location>
</feature>
<dbReference type="InterPro" id="IPR035940">
    <property type="entry name" value="CAP_sf"/>
</dbReference>
<evidence type="ECO:0000256" key="4">
    <source>
        <dbReference type="SAM" id="MobiDB-lite"/>
    </source>
</evidence>
<reference evidence="8" key="2">
    <citation type="journal article" date="2023" name="Microbiol Resour">
        <title>Decontamination and Annotation of the Draft Genome Sequence of the Oomycete Lagenidium giganteum ARSEF 373.</title>
        <authorList>
            <person name="Morgan W.R."/>
            <person name="Tartar A."/>
        </authorList>
    </citation>
    <scope>NUCLEOTIDE SEQUENCE</scope>
    <source>
        <strain evidence="8">ARSEF 373</strain>
    </source>
</reference>
<evidence type="ECO:0000259" key="6">
    <source>
        <dbReference type="Pfam" id="PF00188"/>
    </source>
</evidence>
<dbReference type="PANTHER" id="PTHR48081:SF8">
    <property type="entry name" value="ALPHA_BETA HYDROLASE FOLD-3 DOMAIN-CONTAINING PROTEIN-RELATED"/>
    <property type="match status" value="1"/>
</dbReference>
<feature type="active site" evidence="3">
    <location>
        <position position="918"/>
    </location>
</feature>
<feature type="active site" evidence="3">
    <location>
        <position position="280"/>
    </location>
</feature>
<evidence type="ECO:0000256" key="5">
    <source>
        <dbReference type="SAM" id="Phobius"/>
    </source>
</evidence>
<dbReference type="InterPro" id="IPR014044">
    <property type="entry name" value="CAP_dom"/>
</dbReference>
<dbReference type="Proteomes" id="UP001146120">
    <property type="component" value="Unassembled WGS sequence"/>
</dbReference>
<dbReference type="InterPro" id="IPR033140">
    <property type="entry name" value="Lipase_GDXG_put_SER_AS"/>
</dbReference>
<evidence type="ECO:0000259" key="7">
    <source>
        <dbReference type="Pfam" id="PF07859"/>
    </source>
</evidence>
<accession>A0AAV2YI04</accession>
<feature type="domain" description="SCP" evidence="6">
    <location>
        <begin position="632"/>
        <end position="731"/>
    </location>
</feature>
<feature type="domain" description="Alpha/beta hydrolase fold-3" evidence="7">
    <location>
        <begin position="193"/>
        <end position="406"/>
    </location>
</feature>
<feature type="compositionally biased region" description="Basic and acidic residues" evidence="4">
    <location>
        <begin position="657"/>
        <end position="666"/>
    </location>
</feature>
<dbReference type="EMBL" id="DAKRPA010000242">
    <property type="protein sequence ID" value="DAZ94610.1"/>
    <property type="molecule type" value="Genomic_DNA"/>
</dbReference>
<dbReference type="Gene3D" id="3.40.33.10">
    <property type="entry name" value="CAP"/>
    <property type="match status" value="1"/>
</dbReference>
<feature type="transmembrane region" description="Helical" evidence="5">
    <location>
        <begin position="50"/>
        <end position="68"/>
    </location>
</feature>
<feature type="compositionally biased region" description="Low complexity" evidence="4">
    <location>
        <begin position="549"/>
        <end position="575"/>
    </location>
</feature>
<keyword evidence="5" id="KW-1133">Transmembrane helix</keyword>
<dbReference type="Pfam" id="PF07859">
    <property type="entry name" value="Abhydrolase_3"/>
    <property type="match status" value="2"/>
</dbReference>
<feature type="region of interest" description="Disordered" evidence="4">
    <location>
        <begin position="545"/>
        <end position="622"/>
    </location>
</feature>
<dbReference type="Pfam" id="PF00188">
    <property type="entry name" value="CAP"/>
    <property type="match status" value="1"/>
</dbReference>
<dbReference type="InterPro" id="IPR050300">
    <property type="entry name" value="GDXG_lipolytic_enzyme"/>
</dbReference>
<dbReference type="SUPFAM" id="SSF55797">
    <property type="entry name" value="PR-1-like"/>
    <property type="match status" value="1"/>
</dbReference>